<dbReference type="CDD" id="cd06454">
    <property type="entry name" value="KBL_like"/>
    <property type="match status" value="1"/>
</dbReference>
<keyword evidence="4" id="KW-0808">Transferase</keyword>
<dbReference type="GO" id="GO:0030170">
    <property type="term" value="F:pyridoxal phosphate binding"/>
    <property type="evidence" value="ECO:0007669"/>
    <property type="project" value="InterPro"/>
</dbReference>
<comment type="catalytic activity">
    <reaction evidence="6">
        <text>L-serine + hexadecanoyl-CoA + H(+) = 3-oxosphinganine + CO2 + CoA</text>
        <dbReference type="Rhea" id="RHEA:14761"/>
        <dbReference type="ChEBI" id="CHEBI:15378"/>
        <dbReference type="ChEBI" id="CHEBI:16526"/>
        <dbReference type="ChEBI" id="CHEBI:33384"/>
        <dbReference type="ChEBI" id="CHEBI:57287"/>
        <dbReference type="ChEBI" id="CHEBI:57379"/>
        <dbReference type="ChEBI" id="CHEBI:58299"/>
        <dbReference type="EC" id="2.3.1.50"/>
    </reaction>
</comment>
<dbReference type="InterPro" id="IPR001917">
    <property type="entry name" value="Aminotrans_II_pyridoxalP_BS"/>
</dbReference>
<dbReference type="Gene3D" id="3.90.1150.10">
    <property type="entry name" value="Aspartate Aminotransferase, domain 1"/>
    <property type="match status" value="1"/>
</dbReference>
<dbReference type="GO" id="GO:0004758">
    <property type="term" value="F:serine C-palmitoyltransferase activity"/>
    <property type="evidence" value="ECO:0007669"/>
    <property type="project" value="UniProtKB-EC"/>
</dbReference>
<proteinExistence type="inferred from homology"/>
<dbReference type="PROSITE" id="PS00599">
    <property type="entry name" value="AA_TRANSFER_CLASS_2"/>
    <property type="match status" value="1"/>
</dbReference>
<keyword evidence="5 7" id="KW-0663">Pyridoxal phosphate</keyword>
<dbReference type="EMBL" id="BDIP01001695">
    <property type="protein sequence ID" value="GIQ84951.1"/>
    <property type="molecule type" value="Genomic_DNA"/>
</dbReference>
<dbReference type="InterPro" id="IPR050087">
    <property type="entry name" value="AON_synthase_class-II"/>
</dbReference>
<protein>
    <recommendedName>
        <fullName evidence="3">serine C-palmitoyltransferase</fullName>
        <ecNumber evidence="3">2.3.1.50</ecNumber>
    </recommendedName>
</protein>
<feature type="domain" description="Aminotransferase class I/classII large" evidence="9">
    <location>
        <begin position="159"/>
        <end position="513"/>
    </location>
</feature>
<dbReference type="OrthoDB" id="65434at2759"/>
<evidence type="ECO:0000256" key="4">
    <source>
        <dbReference type="ARBA" id="ARBA00022679"/>
    </source>
</evidence>
<dbReference type="Pfam" id="PF00155">
    <property type="entry name" value="Aminotran_1_2"/>
    <property type="match status" value="1"/>
</dbReference>
<evidence type="ECO:0000259" key="9">
    <source>
        <dbReference type="Pfam" id="PF00155"/>
    </source>
</evidence>
<evidence type="ECO:0000256" key="5">
    <source>
        <dbReference type="ARBA" id="ARBA00022898"/>
    </source>
</evidence>
<dbReference type="PANTHER" id="PTHR13693:SF3">
    <property type="entry name" value="LD36009P"/>
    <property type="match status" value="1"/>
</dbReference>
<dbReference type="InterPro" id="IPR015421">
    <property type="entry name" value="PyrdxlP-dep_Trfase_major"/>
</dbReference>
<dbReference type="Proteomes" id="UP000265618">
    <property type="component" value="Unassembled WGS sequence"/>
</dbReference>
<organism evidence="10 11">
    <name type="scientific">Kipferlia bialata</name>
    <dbReference type="NCBI Taxonomy" id="797122"/>
    <lineage>
        <taxon>Eukaryota</taxon>
        <taxon>Metamonada</taxon>
        <taxon>Carpediemonas-like organisms</taxon>
        <taxon>Kipferlia</taxon>
    </lineage>
</organism>
<evidence type="ECO:0000313" key="10">
    <source>
        <dbReference type="EMBL" id="GIQ84951.1"/>
    </source>
</evidence>
<dbReference type="InterPro" id="IPR004839">
    <property type="entry name" value="Aminotransferase_I/II_large"/>
</dbReference>
<evidence type="ECO:0000256" key="1">
    <source>
        <dbReference type="ARBA" id="ARBA00001933"/>
    </source>
</evidence>
<dbReference type="InterPro" id="IPR015424">
    <property type="entry name" value="PyrdxlP-dep_Trfase"/>
</dbReference>
<dbReference type="GO" id="GO:0046512">
    <property type="term" value="P:sphingosine biosynthetic process"/>
    <property type="evidence" value="ECO:0007669"/>
    <property type="project" value="TreeGrafter"/>
</dbReference>
<evidence type="ECO:0000256" key="2">
    <source>
        <dbReference type="ARBA" id="ARBA00008392"/>
    </source>
</evidence>
<evidence type="ECO:0000256" key="3">
    <source>
        <dbReference type="ARBA" id="ARBA00013220"/>
    </source>
</evidence>
<reference evidence="10 11" key="1">
    <citation type="journal article" date="2018" name="PLoS ONE">
        <title>The draft genome of Kipferlia bialata reveals reductive genome evolution in fornicate parasites.</title>
        <authorList>
            <person name="Tanifuji G."/>
            <person name="Takabayashi S."/>
            <person name="Kume K."/>
            <person name="Takagi M."/>
            <person name="Nakayama T."/>
            <person name="Kamikawa R."/>
            <person name="Inagaki Y."/>
            <person name="Hashimoto T."/>
        </authorList>
    </citation>
    <scope>NUCLEOTIDE SEQUENCE [LARGE SCALE GENOMIC DNA]</scope>
    <source>
        <strain evidence="10">NY0173</strain>
    </source>
</reference>
<dbReference type="EC" id="2.3.1.50" evidence="3"/>
<accession>A0A9K3CYY4</accession>
<evidence type="ECO:0000313" key="11">
    <source>
        <dbReference type="Proteomes" id="UP000265618"/>
    </source>
</evidence>
<sequence>MSLKLLKSKPSTTGFEVLHECSEKADILCTSDTEDEPEEGEEERESDEDNTPLTPDTPFGEGERKSVTNSDVTLVTRRRGKESGREGTMTAGARHEADSRFGPLLRNLDSFYLKGAFMRAKECFDRPLCSRPGAWIDIIEREAEANNQSFKLTAGRRRCLNMGSYNYLGFADNSPVCTEQVMQALNRYGVAQCSPSTELGTTDLHRQLEAEISDLLGKDDCVVFGQGFATNSTALPAMTGPGSLVVSDSLNHASIVTGARLSGAEIRVFRHNDPDHLDGILRDAVVNGNRATGEPYTKVLVLVEGVYSMEGEICDLPSIVAVKNKYKALLFVDEAHSIGALGKSGGGVVDYYGMDSSSADILMGTFTKAFGSVGGYVCADRDTCAYVREHSLATRHSTALPTPCVQQILSVLSIIRHTEQGRDRITALHDNAVYFRTRLQEMGFKVYGHKDSPVVPVLVYHPAKMKAVSNMLMDRNIAVVVVGFPAVPIVSSRIRFCISAAHTREDLDYLLGHFSEIGDCLRLKYNKHQGLIA</sequence>
<comment type="similarity">
    <text evidence="2 7">Belongs to the class-II pyridoxal-phosphate-dependent aminotransferase family.</text>
</comment>
<dbReference type="GO" id="GO:0016020">
    <property type="term" value="C:membrane"/>
    <property type="evidence" value="ECO:0007669"/>
    <property type="project" value="GOC"/>
</dbReference>
<dbReference type="InterPro" id="IPR015422">
    <property type="entry name" value="PyrdxlP-dep_Trfase_small"/>
</dbReference>
<dbReference type="Gene3D" id="3.40.640.10">
    <property type="entry name" value="Type I PLP-dependent aspartate aminotransferase-like (Major domain)"/>
    <property type="match status" value="1"/>
</dbReference>
<keyword evidence="11" id="KW-1185">Reference proteome</keyword>
<evidence type="ECO:0000256" key="6">
    <source>
        <dbReference type="ARBA" id="ARBA00048528"/>
    </source>
</evidence>
<gene>
    <name evidence="10" type="ORF">KIPB_006543</name>
</gene>
<dbReference type="PANTHER" id="PTHR13693">
    <property type="entry name" value="CLASS II AMINOTRANSFERASE/8-AMINO-7-OXONONANOATE SYNTHASE"/>
    <property type="match status" value="1"/>
</dbReference>
<dbReference type="GO" id="GO:0017059">
    <property type="term" value="C:serine palmitoyltransferase complex"/>
    <property type="evidence" value="ECO:0007669"/>
    <property type="project" value="TreeGrafter"/>
</dbReference>
<evidence type="ECO:0000256" key="7">
    <source>
        <dbReference type="RuleBase" id="RU003693"/>
    </source>
</evidence>
<dbReference type="SUPFAM" id="SSF53383">
    <property type="entry name" value="PLP-dependent transferases"/>
    <property type="match status" value="1"/>
</dbReference>
<feature type="compositionally biased region" description="Acidic residues" evidence="8">
    <location>
        <begin position="32"/>
        <end position="50"/>
    </location>
</feature>
<comment type="cofactor">
    <cofactor evidence="1 7">
        <name>pyridoxal 5'-phosphate</name>
        <dbReference type="ChEBI" id="CHEBI:597326"/>
    </cofactor>
</comment>
<dbReference type="GO" id="GO:0046513">
    <property type="term" value="P:ceramide biosynthetic process"/>
    <property type="evidence" value="ECO:0007669"/>
    <property type="project" value="TreeGrafter"/>
</dbReference>
<dbReference type="AlphaFoldDB" id="A0A9K3CYY4"/>
<evidence type="ECO:0000256" key="8">
    <source>
        <dbReference type="SAM" id="MobiDB-lite"/>
    </source>
</evidence>
<name>A0A9K3CYY4_9EUKA</name>
<comment type="caution">
    <text evidence="10">The sequence shown here is derived from an EMBL/GenBank/DDBJ whole genome shotgun (WGS) entry which is preliminary data.</text>
</comment>
<feature type="region of interest" description="Disordered" evidence="8">
    <location>
        <begin position="26"/>
        <end position="94"/>
    </location>
</feature>